<name>F0W665_9STRA</name>
<proteinExistence type="predicted"/>
<evidence type="ECO:0000313" key="1">
    <source>
        <dbReference type="EMBL" id="CCA16607.1"/>
    </source>
</evidence>
<reference evidence="1" key="2">
    <citation type="submission" date="2011-02" db="EMBL/GenBank/DDBJ databases">
        <authorList>
            <person name="MacLean D."/>
        </authorList>
    </citation>
    <scope>NUCLEOTIDE SEQUENCE</scope>
</reference>
<sequence>MLYKTCALIWNNSFESTDTCNVSCPLSSFLPTSCSSVANPQSIKLYNQESVLRSYISVSKLCFCELLCQVFSVLRAIENTRQLFTLRRYISARAGRTCLVPALPSVDIGV</sequence>
<protein>
    <submittedName>
        <fullName evidence="1">AlNc14C23G2364 protein</fullName>
    </submittedName>
</protein>
<accession>F0W665</accession>
<gene>
    <name evidence="1" type="primary">AlNc14C23G2364</name>
    <name evidence="1" type="ORF">ALNC14_027500</name>
</gene>
<dbReference type="EMBL" id="FR824068">
    <property type="protein sequence ID" value="CCA16607.1"/>
    <property type="molecule type" value="Genomic_DNA"/>
</dbReference>
<reference evidence="1" key="1">
    <citation type="journal article" date="2011" name="PLoS Biol.">
        <title>Gene gain and loss during evolution of obligate parasitism in the white rust pathogen of Arabidopsis thaliana.</title>
        <authorList>
            <person name="Kemen E."/>
            <person name="Gardiner A."/>
            <person name="Schultz-Larsen T."/>
            <person name="Kemen A.C."/>
            <person name="Balmuth A.L."/>
            <person name="Robert-Seilaniantz A."/>
            <person name="Bailey K."/>
            <person name="Holub E."/>
            <person name="Studholme D.J."/>
            <person name="Maclean D."/>
            <person name="Jones J.D."/>
        </authorList>
    </citation>
    <scope>NUCLEOTIDE SEQUENCE</scope>
</reference>
<dbReference type="HOGENOM" id="CLU_2175761_0_0_1"/>
<organism evidence="1">
    <name type="scientific">Albugo laibachii Nc14</name>
    <dbReference type="NCBI Taxonomy" id="890382"/>
    <lineage>
        <taxon>Eukaryota</taxon>
        <taxon>Sar</taxon>
        <taxon>Stramenopiles</taxon>
        <taxon>Oomycota</taxon>
        <taxon>Peronosporomycetes</taxon>
        <taxon>Albuginales</taxon>
        <taxon>Albuginaceae</taxon>
        <taxon>Albugo</taxon>
    </lineage>
</organism>
<dbReference type="AlphaFoldDB" id="F0W665"/>